<dbReference type="PRINTS" id="PR00081">
    <property type="entry name" value="GDHRDH"/>
</dbReference>
<dbReference type="GO" id="GO:0004757">
    <property type="term" value="F:sepiapterin reductase (NADP+) activity"/>
    <property type="evidence" value="ECO:0007669"/>
    <property type="project" value="TreeGrafter"/>
</dbReference>
<dbReference type="GO" id="GO:0006729">
    <property type="term" value="P:tetrahydrobiopterin biosynthetic process"/>
    <property type="evidence" value="ECO:0007669"/>
    <property type="project" value="TreeGrafter"/>
</dbReference>
<evidence type="ECO:0000313" key="6">
    <source>
        <dbReference type="Proteomes" id="UP000018680"/>
    </source>
</evidence>
<comment type="subcellular location">
    <subcellularLocation>
        <location evidence="1">Cytoplasm</location>
    </subcellularLocation>
</comment>
<protein>
    <submittedName>
        <fullName evidence="5">Dehydrogenase</fullName>
    </submittedName>
</protein>
<dbReference type="EMBL" id="CP006939">
    <property type="protein sequence ID" value="AHC13773.1"/>
    <property type="molecule type" value="Genomic_DNA"/>
</dbReference>
<proteinExistence type="predicted"/>
<dbReference type="Gene3D" id="3.40.50.720">
    <property type="entry name" value="NAD(P)-binding Rossmann-like Domain"/>
    <property type="match status" value="1"/>
</dbReference>
<dbReference type="RefSeq" id="WP_024266706.1">
    <property type="nucleotide sequence ID" value="NC_023035.1"/>
</dbReference>
<dbReference type="SUPFAM" id="SSF51735">
    <property type="entry name" value="NAD(P)-binding Rossmann-fold domains"/>
    <property type="match status" value="1"/>
</dbReference>
<organism evidence="5 6">
    <name type="scientific">Salinispira pacifica</name>
    <dbReference type="NCBI Taxonomy" id="1307761"/>
    <lineage>
        <taxon>Bacteria</taxon>
        <taxon>Pseudomonadati</taxon>
        <taxon>Spirochaetota</taxon>
        <taxon>Spirochaetia</taxon>
        <taxon>Spirochaetales</taxon>
        <taxon>Spirochaetaceae</taxon>
        <taxon>Salinispira</taxon>
    </lineage>
</organism>
<keyword evidence="4" id="KW-0560">Oxidoreductase</keyword>
<dbReference type="HOGENOM" id="CLU_010194_2_11_12"/>
<keyword evidence="6" id="KW-1185">Reference proteome</keyword>
<dbReference type="GO" id="GO:0005737">
    <property type="term" value="C:cytoplasm"/>
    <property type="evidence" value="ECO:0007669"/>
    <property type="project" value="UniProtKB-SubCell"/>
</dbReference>
<gene>
    <name evidence="5" type="ORF">L21SP2_0337</name>
</gene>
<dbReference type="InterPro" id="IPR051721">
    <property type="entry name" value="Biopterin_syn/organic_redct"/>
</dbReference>
<sequence>MNRKTILIISGWNRGLGLGILRGFARTRGQNLSVLAIARSEDPEASAELNRKTASFHPVSGDLSSTAHITPLLAELTEHFHSCYSALSKSEQESLEVILVNNAAALGPIHPIGSIPDTLEWSEHAQKTFVLNCIAPALLSDWLCKTLESLDTPSLNREGIILNISSGASKGPMSGAGVYSMSKAAVNLLSMTSSADFSAGRQKIQVLSISPGMVETDMQKTLRAQNDAQFPNAEYFRSASRNGDVKTATEIGNTIAEMDFRNYEPGSYVHVRDLS</sequence>
<keyword evidence="2" id="KW-0963">Cytoplasm</keyword>
<evidence type="ECO:0000313" key="5">
    <source>
        <dbReference type="EMBL" id="AHC13773.1"/>
    </source>
</evidence>
<dbReference type="OrthoDB" id="9794387at2"/>
<dbReference type="AlphaFoldDB" id="V5WD69"/>
<evidence type="ECO:0000256" key="3">
    <source>
        <dbReference type="ARBA" id="ARBA00022857"/>
    </source>
</evidence>
<evidence type="ECO:0000256" key="1">
    <source>
        <dbReference type="ARBA" id="ARBA00004496"/>
    </source>
</evidence>
<dbReference type="InterPro" id="IPR036291">
    <property type="entry name" value="NAD(P)-bd_dom_sf"/>
</dbReference>
<accession>V5WD69</accession>
<evidence type="ECO:0000256" key="2">
    <source>
        <dbReference type="ARBA" id="ARBA00022490"/>
    </source>
</evidence>
<evidence type="ECO:0000256" key="4">
    <source>
        <dbReference type="ARBA" id="ARBA00023002"/>
    </source>
</evidence>
<name>V5WD69_9SPIO</name>
<dbReference type="InterPro" id="IPR002347">
    <property type="entry name" value="SDR_fam"/>
</dbReference>
<dbReference type="PANTHER" id="PTHR44085">
    <property type="entry name" value="SEPIAPTERIN REDUCTASE"/>
    <property type="match status" value="1"/>
</dbReference>
<dbReference type="Proteomes" id="UP000018680">
    <property type="component" value="Chromosome"/>
</dbReference>
<reference evidence="5 6" key="1">
    <citation type="journal article" date="2015" name="Stand. Genomic Sci.">
        <title>Complete genome sequence and description of Salinispira pacifica gen. nov., sp. nov., a novel spirochaete isolated form a hypersaline microbial mat.</title>
        <authorList>
            <person name="Ben Hania W."/>
            <person name="Joseph M."/>
            <person name="Schumann P."/>
            <person name="Bunk B."/>
            <person name="Fiebig A."/>
            <person name="Sproer C."/>
            <person name="Klenk H.P."/>
            <person name="Fardeau M.L."/>
            <person name="Spring S."/>
        </authorList>
    </citation>
    <scope>NUCLEOTIDE SEQUENCE [LARGE SCALE GENOMIC DNA]</scope>
    <source>
        <strain evidence="5 6">L21-RPul-D2</strain>
    </source>
</reference>
<dbReference type="PANTHER" id="PTHR44085:SF2">
    <property type="entry name" value="SEPIAPTERIN REDUCTASE"/>
    <property type="match status" value="1"/>
</dbReference>
<dbReference type="STRING" id="1307761.L21SP2_0337"/>
<dbReference type="eggNOG" id="COG1028">
    <property type="taxonomic scope" value="Bacteria"/>
</dbReference>
<dbReference type="Pfam" id="PF00106">
    <property type="entry name" value="adh_short"/>
    <property type="match status" value="1"/>
</dbReference>
<dbReference type="KEGG" id="slr:L21SP2_0337"/>
<keyword evidence="3" id="KW-0521">NADP</keyword>